<keyword evidence="3" id="KW-0479">Metal-binding</keyword>
<dbReference type="Proteomes" id="UP000324585">
    <property type="component" value="Unassembled WGS sequence"/>
</dbReference>
<dbReference type="PANTHER" id="PTHR46212:SF3">
    <property type="entry name" value="GH27120P"/>
    <property type="match status" value="1"/>
</dbReference>
<organism evidence="7 8">
    <name type="scientific">Porphyridium purpureum</name>
    <name type="common">Red alga</name>
    <name type="synonym">Porphyridium cruentum</name>
    <dbReference type="NCBI Taxonomy" id="35688"/>
    <lineage>
        <taxon>Eukaryota</taxon>
        <taxon>Rhodophyta</taxon>
        <taxon>Bangiophyceae</taxon>
        <taxon>Porphyridiales</taxon>
        <taxon>Porphyridiaceae</taxon>
        <taxon>Porphyridium</taxon>
    </lineage>
</organism>
<evidence type="ECO:0000256" key="4">
    <source>
        <dbReference type="ARBA" id="ARBA00022737"/>
    </source>
</evidence>
<reference evidence="8" key="1">
    <citation type="journal article" date="2019" name="Nat. Commun.">
        <title>Expansion of phycobilisome linker gene families in mesophilic red algae.</title>
        <authorList>
            <person name="Lee J."/>
            <person name="Kim D."/>
            <person name="Bhattacharya D."/>
            <person name="Yoon H.S."/>
        </authorList>
    </citation>
    <scope>NUCLEOTIDE SEQUENCE [LARGE SCALE GENOMIC DNA]</scope>
    <source>
        <strain evidence="8">CCMP 1328</strain>
    </source>
</reference>
<dbReference type="GO" id="GO:0005737">
    <property type="term" value="C:cytoplasm"/>
    <property type="evidence" value="ECO:0007669"/>
    <property type="project" value="UniProtKB-SubCell"/>
</dbReference>
<evidence type="ECO:0000313" key="8">
    <source>
        <dbReference type="Proteomes" id="UP000324585"/>
    </source>
</evidence>
<keyword evidence="8" id="KW-1185">Reference proteome</keyword>
<dbReference type="EMBL" id="VRMN01000003">
    <property type="protein sequence ID" value="KAA8495299.1"/>
    <property type="molecule type" value="Genomic_DNA"/>
</dbReference>
<comment type="caution">
    <text evidence="7">The sequence shown here is derived from an EMBL/GenBank/DDBJ whole genome shotgun (WGS) entry which is preliminary data.</text>
</comment>
<dbReference type="OrthoDB" id="186625at2759"/>
<evidence type="ECO:0000256" key="1">
    <source>
        <dbReference type="ARBA" id="ARBA00004496"/>
    </source>
</evidence>
<evidence type="ECO:0000256" key="3">
    <source>
        <dbReference type="ARBA" id="ARBA00022723"/>
    </source>
</evidence>
<dbReference type="GO" id="GO:0048306">
    <property type="term" value="F:calcium-dependent protein binding"/>
    <property type="evidence" value="ECO:0007669"/>
    <property type="project" value="UniProtKB-ARBA"/>
</dbReference>
<sequence>MEDPSLRAWFNAVDTDRGGTVDARELQQAFNSANMHFSLHACAMLIRIYDTSRTGQVNFQQFCALHNFIVTVQRSFLEFDGDRNGVLDAHEVSLALQRNGFVLDPPAFRSLMVAFDPERRGVLRMDDYIQMASFLSSAKSMFAAFDPHGTGTIHLNFSQFVYASSHLR</sequence>
<dbReference type="AlphaFoldDB" id="A0A5J4YUW9"/>
<dbReference type="OMA" id="FYNILMH"/>
<dbReference type="Gene3D" id="1.10.238.10">
    <property type="entry name" value="EF-hand"/>
    <property type="match status" value="1"/>
</dbReference>
<evidence type="ECO:0000313" key="7">
    <source>
        <dbReference type="EMBL" id="KAA8495299.1"/>
    </source>
</evidence>
<name>A0A5J4YUW9_PORPP</name>
<dbReference type="InterPro" id="IPR051426">
    <property type="entry name" value="Peflin/Sorcin_CaBP"/>
</dbReference>
<dbReference type="PROSITE" id="PS50222">
    <property type="entry name" value="EF_HAND_2"/>
    <property type="match status" value="2"/>
</dbReference>
<feature type="domain" description="EF-hand" evidence="6">
    <location>
        <begin position="1"/>
        <end position="36"/>
    </location>
</feature>
<evidence type="ECO:0000256" key="5">
    <source>
        <dbReference type="ARBA" id="ARBA00022837"/>
    </source>
</evidence>
<dbReference type="PROSITE" id="PS00018">
    <property type="entry name" value="EF_HAND_1"/>
    <property type="match status" value="2"/>
</dbReference>
<dbReference type="SMART" id="SM00054">
    <property type="entry name" value="EFh"/>
    <property type="match status" value="3"/>
</dbReference>
<dbReference type="InterPro" id="IPR018247">
    <property type="entry name" value="EF_Hand_1_Ca_BS"/>
</dbReference>
<dbReference type="SUPFAM" id="SSF47473">
    <property type="entry name" value="EF-hand"/>
    <property type="match status" value="1"/>
</dbReference>
<accession>A0A5J4YUW9</accession>
<protein>
    <submittedName>
        <fullName evidence="7">Penta-EF hand domain-containing protein 2</fullName>
    </submittedName>
</protein>
<dbReference type="InterPro" id="IPR002048">
    <property type="entry name" value="EF_hand_dom"/>
</dbReference>
<gene>
    <name evidence="7" type="ORF">FVE85_1454</name>
</gene>
<keyword evidence="5" id="KW-0106">Calcium</keyword>
<evidence type="ECO:0000259" key="6">
    <source>
        <dbReference type="PROSITE" id="PS50222"/>
    </source>
</evidence>
<dbReference type="InterPro" id="IPR011992">
    <property type="entry name" value="EF-hand-dom_pair"/>
</dbReference>
<feature type="domain" description="EF-hand" evidence="6">
    <location>
        <begin position="67"/>
        <end position="102"/>
    </location>
</feature>
<dbReference type="PANTHER" id="PTHR46212">
    <property type="entry name" value="PEFLIN"/>
    <property type="match status" value="1"/>
</dbReference>
<proteinExistence type="predicted"/>
<dbReference type="GO" id="GO:0005509">
    <property type="term" value="F:calcium ion binding"/>
    <property type="evidence" value="ECO:0007669"/>
    <property type="project" value="InterPro"/>
</dbReference>
<keyword evidence="2" id="KW-0963">Cytoplasm</keyword>
<comment type="subcellular location">
    <subcellularLocation>
        <location evidence="1">Cytoplasm</location>
    </subcellularLocation>
</comment>
<evidence type="ECO:0000256" key="2">
    <source>
        <dbReference type="ARBA" id="ARBA00022490"/>
    </source>
</evidence>
<dbReference type="Pfam" id="PF13499">
    <property type="entry name" value="EF-hand_7"/>
    <property type="match status" value="2"/>
</dbReference>
<keyword evidence="4" id="KW-0677">Repeat</keyword>